<protein>
    <submittedName>
        <fullName evidence="1">Uncharacterized protein</fullName>
    </submittedName>
</protein>
<evidence type="ECO:0000313" key="2">
    <source>
        <dbReference type="Proteomes" id="UP001151699"/>
    </source>
</evidence>
<dbReference type="EMBL" id="WJQU01000002">
    <property type="protein sequence ID" value="KAJ6642232.1"/>
    <property type="molecule type" value="Genomic_DNA"/>
</dbReference>
<name>A0A9Q0N274_9DIPT</name>
<feature type="non-terminal residue" evidence="1">
    <location>
        <position position="1"/>
    </location>
</feature>
<evidence type="ECO:0000313" key="1">
    <source>
        <dbReference type="EMBL" id="KAJ6642232.1"/>
    </source>
</evidence>
<reference evidence="1" key="1">
    <citation type="submission" date="2022-07" db="EMBL/GenBank/DDBJ databases">
        <authorList>
            <person name="Trinca V."/>
            <person name="Uliana J.V.C."/>
            <person name="Torres T.T."/>
            <person name="Ward R.J."/>
            <person name="Monesi N."/>
        </authorList>
    </citation>
    <scope>NUCLEOTIDE SEQUENCE</scope>
    <source>
        <strain evidence="1">HSMRA1968</strain>
        <tissue evidence="1">Whole embryos</tissue>
    </source>
</reference>
<dbReference type="AlphaFoldDB" id="A0A9Q0N274"/>
<organism evidence="1 2">
    <name type="scientific">Pseudolycoriella hygida</name>
    <dbReference type="NCBI Taxonomy" id="35572"/>
    <lineage>
        <taxon>Eukaryota</taxon>
        <taxon>Metazoa</taxon>
        <taxon>Ecdysozoa</taxon>
        <taxon>Arthropoda</taxon>
        <taxon>Hexapoda</taxon>
        <taxon>Insecta</taxon>
        <taxon>Pterygota</taxon>
        <taxon>Neoptera</taxon>
        <taxon>Endopterygota</taxon>
        <taxon>Diptera</taxon>
        <taxon>Nematocera</taxon>
        <taxon>Sciaroidea</taxon>
        <taxon>Sciaridae</taxon>
        <taxon>Pseudolycoriella</taxon>
    </lineage>
</organism>
<gene>
    <name evidence="1" type="ORF">Bhyg_07179</name>
</gene>
<comment type="caution">
    <text evidence="1">The sequence shown here is derived from an EMBL/GenBank/DDBJ whole genome shotgun (WGS) entry which is preliminary data.</text>
</comment>
<keyword evidence="2" id="KW-1185">Reference proteome</keyword>
<dbReference type="Proteomes" id="UP001151699">
    <property type="component" value="Chromosome B"/>
</dbReference>
<accession>A0A9Q0N274</accession>
<proteinExistence type="predicted"/>
<sequence>RQVTVSRKCNELCDCRYIIVGQSQNIRWNSLKYSQNELKVRCVLMGSRK</sequence>